<dbReference type="EMBL" id="CAJVPK010000284">
    <property type="protein sequence ID" value="CAG8488494.1"/>
    <property type="molecule type" value="Genomic_DNA"/>
</dbReference>
<keyword evidence="3" id="KW-1185">Reference proteome</keyword>
<reference evidence="2" key="1">
    <citation type="submission" date="2021-06" db="EMBL/GenBank/DDBJ databases">
        <authorList>
            <person name="Kallberg Y."/>
            <person name="Tangrot J."/>
            <person name="Rosling A."/>
        </authorList>
    </citation>
    <scope>NUCLEOTIDE SEQUENCE</scope>
    <source>
        <strain evidence="2">AZ414A</strain>
    </source>
</reference>
<dbReference type="InterPro" id="IPR014752">
    <property type="entry name" value="Arrestin-like_C"/>
</dbReference>
<dbReference type="AlphaFoldDB" id="A0A9N8WMK8"/>
<dbReference type="OrthoDB" id="2333384at2759"/>
<dbReference type="PANTHER" id="PTHR11188:SF17">
    <property type="entry name" value="FI21816P1"/>
    <property type="match status" value="1"/>
</dbReference>
<organism evidence="2 3">
    <name type="scientific">Diversispora eburnea</name>
    <dbReference type="NCBI Taxonomy" id="1213867"/>
    <lineage>
        <taxon>Eukaryota</taxon>
        <taxon>Fungi</taxon>
        <taxon>Fungi incertae sedis</taxon>
        <taxon>Mucoromycota</taxon>
        <taxon>Glomeromycotina</taxon>
        <taxon>Glomeromycetes</taxon>
        <taxon>Diversisporales</taxon>
        <taxon>Diversisporaceae</taxon>
        <taxon>Diversispora</taxon>
    </lineage>
</organism>
<accession>A0A9N8WMK8</accession>
<dbReference type="GO" id="GO:0005886">
    <property type="term" value="C:plasma membrane"/>
    <property type="evidence" value="ECO:0007669"/>
    <property type="project" value="TreeGrafter"/>
</dbReference>
<proteinExistence type="predicted"/>
<gene>
    <name evidence="2" type="ORF">DEBURN_LOCUS4044</name>
</gene>
<dbReference type="SMART" id="SM01017">
    <property type="entry name" value="Arrestin_C"/>
    <property type="match status" value="1"/>
</dbReference>
<dbReference type="GO" id="GO:0031625">
    <property type="term" value="F:ubiquitin protein ligase binding"/>
    <property type="evidence" value="ECO:0007669"/>
    <property type="project" value="TreeGrafter"/>
</dbReference>
<dbReference type="PANTHER" id="PTHR11188">
    <property type="entry name" value="ARRESTIN DOMAIN CONTAINING PROTEIN"/>
    <property type="match status" value="1"/>
</dbReference>
<evidence type="ECO:0000313" key="3">
    <source>
        <dbReference type="Proteomes" id="UP000789706"/>
    </source>
</evidence>
<sequence length="380" mass="43881">MTLLFQIRLEQDSLILRGPPTESVGCVLRGQLVLVITEPIKSKEIKLTFLGKSKTAWDSGNVRETSEKRILYKHDWVFLAAQEKYHILQPGNYSWNFELALPGTLIETIEQCNRSYVRYNLKATLKRPIFAQNLRTKRKVQINRCLMSNYFNSLQSVVLLNSWKNKIEYEFSIGRGYFCLDDKIPVELIIKPLVNGISIHRFNLIFEENRTYRIGLKTMKEVVIIDVKRDSSLIPIVGETWIKNEEMSIPKSRCLADSENNQIRIEHKLRFDITFQIEGKDYYEVTASLPVIITSCPNPIDTTMFDTLPTYNSYYFDREIDEDLPSSIPSDSNTITPRDNNLYNNLSSSSNNNLPSYDSTIYLIPLSISDYILPPAYGTI</sequence>
<dbReference type="Pfam" id="PF02752">
    <property type="entry name" value="Arrestin_C"/>
    <property type="match status" value="1"/>
</dbReference>
<feature type="domain" description="Arrestin C-terminal-like" evidence="1">
    <location>
        <begin position="163"/>
        <end position="298"/>
    </location>
</feature>
<dbReference type="InterPro" id="IPR014756">
    <property type="entry name" value="Ig_E-set"/>
</dbReference>
<dbReference type="GO" id="GO:0030674">
    <property type="term" value="F:protein-macromolecule adaptor activity"/>
    <property type="evidence" value="ECO:0007669"/>
    <property type="project" value="TreeGrafter"/>
</dbReference>
<dbReference type="InterPro" id="IPR011022">
    <property type="entry name" value="Arrestin_C-like"/>
</dbReference>
<evidence type="ECO:0000313" key="2">
    <source>
        <dbReference type="EMBL" id="CAG8488494.1"/>
    </source>
</evidence>
<dbReference type="SUPFAM" id="SSF81296">
    <property type="entry name" value="E set domains"/>
    <property type="match status" value="1"/>
</dbReference>
<name>A0A9N8WMK8_9GLOM</name>
<protein>
    <submittedName>
        <fullName evidence="2">5165_t:CDS:1</fullName>
    </submittedName>
</protein>
<dbReference type="Pfam" id="PF00339">
    <property type="entry name" value="Arrestin_N"/>
    <property type="match status" value="1"/>
</dbReference>
<dbReference type="Proteomes" id="UP000789706">
    <property type="component" value="Unassembled WGS sequence"/>
</dbReference>
<dbReference type="GO" id="GO:0005829">
    <property type="term" value="C:cytosol"/>
    <property type="evidence" value="ECO:0007669"/>
    <property type="project" value="TreeGrafter"/>
</dbReference>
<dbReference type="GO" id="GO:0070086">
    <property type="term" value="P:ubiquitin-dependent endocytosis"/>
    <property type="evidence" value="ECO:0007669"/>
    <property type="project" value="TreeGrafter"/>
</dbReference>
<dbReference type="InterPro" id="IPR011021">
    <property type="entry name" value="Arrestin-like_N"/>
</dbReference>
<dbReference type="InterPro" id="IPR050357">
    <property type="entry name" value="Arrestin_domain-protein"/>
</dbReference>
<comment type="caution">
    <text evidence="2">The sequence shown here is derived from an EMBL/GenBank/DDBJ whole genome shotgun (WGS) entry which is preliminary data.</text>
</comment>
<evidence type="ECO:0000259" key="1">
    <source>
        <dbReference type="SMART" id="SM01017"/>
    </source>
</evidence>
<dbReference type="Gene3D" id="2.60.40.640">
    <property type="match status" value="1"/>
</dbReference>